<evidence type="ECO:0000313" key="7">
    <source>
        <dbReference type="EMBL" id="KSU00987.1"/>
    </source>
</evidence>
<dbReference type="FunFam" id="3.40.1410.10:FF:000008">
    <property type="entry name" value="Transcriptional regulator, GntR family"/>
    <property type="match status" value="1"/>
</dbReference>
<reference evidence="6" key="4">
    <citation type="submission" date="2023-07" db="EMBL/GenBank/DDBJ databases">
        <authorList>
            <person name="McDonnell B."/>
        </authorList>
    </citation>
    <scope>NUCLEOTIDE SEQUENCE</scope>
    <source>
        <strain evidence="6">UC06</strain>
    </source>
</reference>
<reference evidence="6 11" key="2">
    <citation type="journal article" date="2017" name="BMC Genomics">
        <title>Comparative and functional genomics of the Lactococcus lactis taxon; insights into evolution and niche adaptation.</title>
        <authorList>
            <person name="Kelleher P."/>
            <person name="Bottacini F."/>
            <person name="Mahony J."/>
            <person name="Kilcawley K.N."/>
            <person name="van Sinderen D."/>
        </authorList>
    </citation>
    <scope>NUCLEOTIDE SEQUENCE [LARGE SCALE GENOMIC DNA]</scope>
    <source>
        <strain evidence="6 11">UC06</strain>
    </source>
</reference>
<dbReference type="AlphaFoldDB" id="A0A0H1RVY0"/>
<keyword evidence="4" id="KW-0804">Transcription</keyword>
<dbReference type="RefSeq" id="WP_012897967.1">
    <property type="nucleotide sequence ID" value="NZ_CAKMAO010000001.1"/>
</dbReference>
<dbReference type="InterPro" id="IPR028978">
    <property type="entry name" value="Chorismate_lyase_/UTRA_dom_sf"/>
</dbReference>
<dbReference type="InterPro" id="IPR036388">
    <property type="entry name" value="WH-like_DNA-bd_sf"/>
</dbReference>
<dbReference type="InterPro" id="IPR050679">
    <property type="entry name" value="Bact_HTH_transcr_reg"/>
</dbReference>
<dbReference type="Proteomes" id="UP000053719">
    <property type="component" value="Unassembled WGS sequence"/>
</dbReference>
<dbReference type="EMBL" id="LKLU01000136">
    <property type="protein sequence ID" value="KSU18044.1"/>
    <property type="molecule type" value="Genomic_DNA"/>
</dbReference>
<evidence type="ECO:0000259" key="5">
    <source>
        <dbReference type="PROSITE" id="PS50949"/>
    </source>
</evidence>
<evidence type="ECO:0000256" key="2">
    <source>
        <dbReference type="ARBA" id="ARBA00023015"/>
    </source>
</evidence>
<dbReference type="SMART" id="SM00866">
    <property type="entry name" value="UTRA"/>
    <property type="match status" value="1"/>
</dbReference>
<dbReference type="PANTHER" id="PTHR44846">
    <property type="entry name" value="MANNOSYL-D-GLYCERATE TRANSPORT/METABOLISM SYSTEM REPRESSOR MNGR-RELATED"/>
    <property type="match status" value="1"/>
</dbReference>
<dbReference type="PROSITE" id="PS50949">
    <property type="entry name" value="HTH_GNTR"/>
    <property type="match status" value="1"/>
</dbReference>
<reference evidence="9 10" key="1">
    <citation type="submission" date="2015-10" db="EMBL/GenBank/DDBJ databases">
        <title>Draft Genome Sequences of 11 Lactococcus lactis subspecies cremoris strains.</title>
        <authorList>
            <person name="Wels M."/>
            <person name="Backus L."/>
            <person name="Boekhorst J."/>
            <person name="Dijkstra A."/>
            <person name="Beerthuizen M."/>
            <person name="Kelly W."/>
            <person name="Siezen R."/>
            <person name="Bachmann H."/>
            <person name="Van Hijum S."/>
        </authorList>
    </citation>
    <scope>NUCLEOTIDE SEQUENCE [LARGE SCALE GENOMIC DNA]</scope>
    <source>
        <strain evidence="9">KF282</strain>
        <strain evidence="10">M20</strain>
    </source>
</reference>
<evidence type="ECO:0000313" key="9">
    <source>
        <dbReference type="Proteomes" id="UP000053058"/>
    </source>
</evidence>
<dbReference type="PATRIC" id="fig|1360.105.peg.993"/>
<evidence type="ECO:0000256" key="3">
    <source>
        <dbReference type="ARBA" id="ARBA00023125"/>
    </source>
</evidence>
<evidence type="ECO:0000256" key="4">
    <source>
        <dbReference type="ARBA" id="ARBA00023163"/>
    </source>
</evidence>
<dbReference type="GO" id="GO:0003700">
    <property type="term" value="F:DNA-binding transcription factor activity"/>
    <property type="evidence" value="ECO:0007669"/>
    <property type="project" value="InterPro"/>
</dbReference>
<keyword evidence="3" id="KW-0238">DNA-binding</keyword>
<dbReference type="SMART" id="SM00345">
    <property type="entry name" value="HTH_GNTR"/>
    <property type="match status" value="1"/>
</dbReference>
<keyword evidence="2" id="KW-0805">Transcription regulation</keyword>
<keyword evidence="1" id="KW-0678">Repressor</keyword>
<reference evidence="8" key="3">
    <citation type="journal article" date="2017" name="Genome Announc.">
        <title>Draft Genome Sequences of 24 Lactococcus lactis Strains.</title>
        <authorList>
            <person name="Backus L."/>
            <person name="Wels M."/>
            <person name="Boekhorst J."/>
            <person name="Dijkstra A.R."/>
            <person name="Beerthuyzen M."/>
            <person name="Kelly W.J."/>
            <person name="Siezen R.J."/>
            <person name="van Hijum S.A."/>
            <person name="Bachmann H."/>
        </authorList>
    </citation>
    <scope>NUCLEOTIDE SEQUENCE</scope>
    <source>
        <strain evidence="7">KF282</strain>
        <strain evidence="8">M20</strain>
    </source>
</reference>
<dbReference type="GO" id="GO:0003677">
    <property type="term" value="F:DNA binding"/>
    <property type="evidence" value="ECO:0007669"/>
    <property type="project" value="UniProtKB-KW"/>
</dbReference>
<evidence type="ECO:0000313" key="10">
    <source>
        <dbReference type="Proteomes" id="UP000053719"/>
    </source>
</evidence>
<dbReference type="InterPro" id="IPR011663">
    <property type="entry name" value="UTRA"/>
</dbReference>
<dbReference type="CDD" id="cd07377">
    <property type="entry name" value="WHTH_GntR"/>
    <property type="match status" value="1"/>
</dbReference>
<dbReference type="InterPro" id="IPR036390">
    <property type="entry name" value="WH_DNA-bd_sf"/>
</dbReference>
<evidence type="ECO:0000313" key="11">
    <source>
        <dbReference type="Proteomes" id="UP000192095"/>
    </source>
</evidence>
<dbReference type="Gene3D" id="3.40.1410.10">
    <property type="entry name" value="Chorismate lyase-like"/>
    <property type="match status" value="1"/>
</dbReference>
<dbReference type="Pfam" id="PF07702">
    <property type="entry name" value="UTRA"/>
    <property type="match status" value="1"/>
</dbReference>
<gene>
    <name evidence="7" type="ORF">KF282_2605</name>
    <name evidence="6" type="ORF">LLUC06_1467</name>
    <name evidence="8" type="ORF">M20_2470</name>
</gene>
<dbReference type="PANTHER" id="PTHR44846:SF5">
    <property type="entry name" value="HTH-TYPE TRANSCRIPTIONAL REGULATOR GMUR"/>
    <property type="match status" value="1"/>
</dbReference>
<dbReference type="Pfam" id="PF00392">
    <property type="entry name" value="GntR"/>
    <property type="match status" value="1"/>
</dbReference>
<sequence length="238" mass="26997">MNKYAKIRNDVRNKIISGKYKPGTLLPKESEMIMKYSASKLTIKKAMDELVNEGLIVKRRGSGTFVKGLSTEDIEKLKVVNQFQGSSAFFADKVVESRILVFEVVKSEPEIMERLGLSEVSDLYHVVRTRLIDGEPYVIESTYMPVDLIKNLTFEICSGSIYEYIEDELGLTIGSAHRRIEARKGTDEELTELGGEFGDPIVLVSQVGYLSDGRTFEFSTNVHRYDKYAFETVLMHKN</sequence>
<dbReference type="SUPFAM" id="SSF64288">
    <property type="entry name" value="Chorismate lyase-like"/>
    <property type="match status" value="1"/>
</dbReference>
<evidence type="ECO:0000313" key="8">
    <source>
        <dbReference type="EMBL" id="KSU18044.1"/>
    </source>
</evidence>
<dbReference type="InterPro" id="IPR000524">
    <property type="entry name" value="Tscrpt_reg_HTH_GntR"/>
</dbReference>
<dbReference type="Gene3D" id="1.10.10.10">
    <property type="entry name" value="Winged helix-like DNA-binding domain superfamily/Winged helix DNA-binding domain"/>
    <property type="match status" value="1"/>
</dbReference>
<accession>A0A0H1RVY0</accession>
<dbReference type="PRINTS" id="PR00035">
    <property type="entry name" value="HTHGNTR"/>
</dbReference>
<proteinExistence type="predicted"/>
<dbReference type="EMBL" id="LKLN01000094">
    <property type="protein sequence ID" value="KSU00987.1"/>
    <property type="molecule type" value="Genomic_DNA"/>
</dbReference>
<dbReference type="SUPFAM" id="SSF46785">
    <property type="entry name" value="Winged helix' DNA-binding domain"/>
    <property type="match status" value="1"/>
</dbReference>
<evidence type="ECO:0000256" key="1">
    <source>
        <dbReference type="ARBA" id="ARBA00022491"/>
    </source>
</evidence>
<evidence type="ECO:0000313" key="6">
    <source>
        <dbReference type="EMBL" id="ARE21012.1"/>
    </source>
</evidence>
<feature type="domain" description="HTH gntR-type" evidence="5">
    <location>
        <begin position="1"/>
        <end position="69"/>
    </location>
</feature>
<organism evidence="8 10">
    <name type="scientific">Lactococcus lactis subsp. lactis</name>
    <name type="common">Streptococcus lactis</name>
    <dbReference type="NCBI Taxonomy" id="1360"/>
    <lineage>
        <taxon>Bacteria</taxon>
        <taxon>Bacillati</taxon>
        <taxon>Bacillota</taxon>
        <taxon>Bacilli</taxon>
        <taxon>Lactobacillales</taxon>
        <taxon>Streptococcaceae</taxon>
        <taxon>Lactococcus</taxon>
    </lineage>
</organism>
<dbReference type="Proteomes" id="UP000053058">
    <property type="component" value="Unassembled WGS sequence"/>
</dbReference>
<dbReference type="EMBL" id="CP015902">
    <property type="protein sequence ID" value="ARE21012.1"/>
    <property type="molecule type" value="Genomic_DNA"/>
</dbReference>
<dbReference type="Proteomes" id="UP000192095">
    <property type="component" value="Chromosome"/>
</dbReference>
<protein>
    <submittedName>
        <fullName evidence="6">GntR family transcriptional regulator</fullName>
    </submittedName>
    <submittedName>
        <fullName evidence="8">Regulatory protein GntR HTH</fullName>
    </submittedName>
</protein>
<name>A0A0H1RVY0_LACLL</name>
<dbReference type="GO" id="GO:0045892">
    <property type="term" value="P:negative regulation of DNA-templated transcription"/>
    <property type="evidence" value="ECO:0007669"/>
    <property type="project" value="TreeGrafter"/>
</dbReference>